<dbReference type="Proteomes" id="UP000440713">
    <property type="component" value="Unassembled WGS sequence"/>
</dbReference>
<dbReference type="Pfam" id="PF07456">
    <property type="entry name" value="Hpre_diP_synt_I"/>
    <property type="match status" value="1"/>
</dbReference>
<sequence length="178" mass="19205">MKKTNSNSSNTRKLILLGLMTSYSLALYLIETQIPNPLLFWFPGAKLGLSNIITLLCLLSFGERDTFKILTVRIIISSIFAGPASTFLFSVAGGYLSFIGMAIAIRIKGLSTIGISIVGAILHNIGQLIMASFIIESISIMGYLPLMLGASLATGVFIGIVVKFSEPLLKKQILKIGY</sequence>
<dbReference type="EMBL" id="VUNE01000001">
    <property type="protein sequence ID" value="MST61522.1"/>
    <property type="molecule type" value="Genomic_DNA"/>
</dbReference>
<feature type="transmembrane region" description="Helical" evidence="1">
    <location>
        <begin position="42"/>
        <end position="62"/>
    </location>
</feature>
<feature type="transmembrane region" description="Helical" evidence="1">
    <location>
        <begin position="74"/>
        <end position="107"/>
    </location>
</feature>
<comment type="caution">
    <text evidence="2">The sequence shown here is derived from an EMBL/GenBank/DDBJ whole genome shotgun (WGS) entry which is preliminary data.</text>
</comment>
<dbReference type="Gene3D" id="1.10.1760.20">
    <property type="match status" value="1"/>
</dbReference>
<proteinExistence type="predicted"/>
<evidence type="ECO:0000256" key="1">
    <source>
        <dbReference type="SAM" id="Phobius"/>
    </source>
</evidence>
<keyword evidence="1" id="KW-0812">Transmembrane</keyword>
<feature type="transmembrane region" description="Helical" evidence="1">
    <location>
        <begin position="142"/>
        <end position="162"/>
    </location>
</feature>
<name>A0A6N7XB69_9FIRM</name>
<organism evidence="2 3">
    <name type="scientific">Peptostreptococcus porci</name>
    <dbReference type="NCBI Taxonomy" id="2652282"/>
    <lineage>
        <taxon>Bacteria</taxon>
        <taxon>Bacillati</taxon>
        <taxon>Bacillota</taxon>
        <taxon>Clostridia</taxon>
        <taxon>Peptostreptococcales</taxon>
        <taxon>Peptostreptococcaceae</taxon>
        <taxon>Peptostreptococcus</taxon>
    </lineage>
</organism>
<dbReference type="PIRSF" id="PIRSF027391">
    <property type="entry name" value="Hpre_diP_synt_I"/>
    <property type="match status" value="1"/>
</dbReference>
<keyword evidence="1" id="KW-0472">Membrane</keyword>
<protein>
    <submittedName>
        <fullName evidence="2">Gx transporter family protein</fullName>
    </submittedName>
</protein>
<feature type="transmembrane region" description="Helical" evidence="1">
    <location>
        <begin position="113"/>
        <end position="135"/>
    </location>
</feature>
<dbReference type="InterPro" id="IPR014535">
    <property type="entry name" value="Hpre_diP_synt_I"/>
</dbReference>
<reference evidence="2 3" key="1">
    <citation type="submission" date="2019-08" db="EMBL/GenBank/DDBJ databases">
        <title>In-depth cultivation of the pig gut microbiome towards novel bacterial diversity and tailored functional studies.</title>
        <authorList>
            <person name="Wylensek D."/>
            <person name="Hitch T.C.A."/>
            <person name="Clavel T."/>
        </authorList>
    </citation>
    <scope>NUCLEOTIDE SEQUENCE [LARGE SCALE GENOMIC DNA]</scope>
    <source>
        <strain evidence="2 3">WCA-SAB-591-4A-A</strain>
    </source>
</reference>
<accession>A0A6N7XB69</accession>
<keyword evidence="3" id="KW-1185">Reference proteome</keyword>
<evidence type="ECO:0000313" key="2">
    <source>
        <dbReference type="EMBL" id="MST61522.1"/>
    </source>
</evidence>
<dbReference type="RefSeq" id="WP_154536954.1">
    <property type="nucleotide sequence ID" value="NZ_JAQYHJ010000048.1"/>
</dbReference>
<keyword evidence="1" id="KW-1133">Transmembrane helix</keyword>
<evidence type="ECO:0000313" key="3">
    <source>
        <dbReference type="Proteomes" id="UP000440713"/>
    </source>
</evidence>
<dbReference type="AlphaFoldDB" id="A0A6N7XB69"/>
<dbReference type="InterPro" id="IPR010898">
    <property type="entry name" value="Hpre_diP_synth_I"/>
</dbReference>
<gene>
    <name evidence="2" type="ORF">FYJ71_00800</name>
</gene>